<evidence type="ECO:0000313" key="2">
    <source>
        <dbReference type="Ensembl" id="ENSGAGP00000025303.1"/>
    </source>
</evidence>
<feature type="domain" description="CASTOR1 N-terminal" evidence="1">
    <location>
        <begin position="9"/>
        <end position="38"/>
    </location>
</feature>
<sequence>MDLQILEHRVRVLSLARRGLWLYTHPLLKLLLLPRRSRYRAEGACLARVSGLESQGAPAWRGRGDHWALVCRGPAGSRSGEYGWGS</sequence>
<dbReference type="AlphaFoldDB" id="A0A452IBZ5"/>
<dbReference type="InterPro" id="IPR040778">
    <property type="entry name" value="CASTOR1_N"/>
</dbReference>
<dbReference type="Ensembl" id="ENSGAGT00000028805.1">
    <property type="protein sequence ID" value="ENSGAGP00000025303.1"/>
    <property type="gene ID" value="ENSGAGG00000018513.1"/>
</dbReference>
<reference evidence="2" key="2">
    <citation type="submission" date="2025-08" db="UniProtKB">
        <authorList>
            <consortium name="Ensembl"/>
        </authorList>
    </citation>
    <scope>IDENTIFICATION</scope>
</reference>
<keyword evidence="3" id="KW-1185">Reference proteome</keyword>
<dbReference type="Proteomes" id="UP000291020">
    <property type="component" value="Unassembled WGS sequence"/>
</dbReference>
<reference evidence="3" key="1">
    <citation type="journal article" date="2017" name="PLoS ONE">
        <title>The Agassiz's desert tortoise genome provides a resource for the conservation of a threatened species.</title>
        <authorList>
            <person name="Tollis M."/>
            <person name="DeNardo D.F."/>
            <person name="Cornelius J.A."/>
            <person name="Dolby G.A."/>
            <person name="Edwards T."/>
            <person name="Henen B.T."/>
            <person name="Karl A.E."/>
            <person name="Murphy R.W."/>
            <person name="Kusumi K."/>
        </authorList>
    </citation>
    <scope>NUCLEOTIDE SEQUENCE [LARGE SCALE GENOMIC DNA]</scope>
</reference>
<accession>A0A452IBZ5</accession>
<name>A0A452IBZ5_9SAUR</name>
<dbReference type="STRING" id="38772.ENSGAGP00000025303"/>
<dbReference type="Pfam" id="PF18700">
    <property type="entry name" value="Castor1_N"/>
    <property type="match status" value="1"/>
</dbReference>
<evidence type="ECO:0000313" key="3">
    <source>
        <dbReference type="Proteomes" id="UP000291020"/>
    </source>
</evidence>
<reference evidence="2" key="3">
    <citation type="submission" date="2025-09" db="UniProtKB">
        <authorList>
            <consortium name="Ensembl"/>
        </authorList>
    </citation>
    <scope>IDENTIFICATION</scope>
</reference>
<protein>
    <recommendedName>
        <fullName evidence="1">CASTOR1 N-terminal domain-containing protein</fullName>
    </recommendedName>
</protein>
<proteinExistence type="predicted"/>
<evidence type="ECO:0000259" key="1">
    <source>
        <dbReference type="Pfam" id="PF18700"/>
    </source>
</evidence>
<organism evidence="2 3">
    <name type="scientific">Gopherus agassizii</name>
    <name type="common">Agassiz's desert tortoise</name>
    <dbReference type="NCBI Taxonomy" id="38772"/>
    <lineage>
        <taxon>Eukaryota</taxon>
        <taxon>Metazoa</taxon>
        <taxon>Chordata</taxon>
        <taxon>Craniata</taxon>
        <taxon>Vertebrata</taxon>
        <taxon>Euteleostomi</taxon>
        <taxon>Archelosauria</taxon>
        <taxon>Testudinata</taxon>
        <taxon>Testudines</taxon>
        <taxon>Cryptodira</taxon>
        <taxon>Durocryptodira</taxon>
        <taxon>Testudinoidea</taxon>
        <taxon>Testudinidae</taxon>
        <taxon>Gopherus</taxon>
    </lineage>
</organism>